<reference evidence="2 3" key="1">
    <citation type="submission" date="2024-06" db="EMBL/GenBank/DDBJ databases">
        <title>Genomic Encyclopedia of Type Strains, Phase IV (KMG-IV): sequencing the most valuable type-strain genomes for metagenomic binning, comparative biology and taxonomic classification.</title>
        <authorList>
            <person name="Goeker M."/>
        </authorList>
    </citation>
    <scope>NUCLEOTIDE SEQUENCE [LARGE SCALE GENOMIC DNA]</scope>
    <source>
        <strain evidence="2 3">DSM 27865</strain>
    </source>
</reference>
<dbReference type="EMBL" id="JBEPML010000013">
    <property type="protein sequence ID" value="MET3793335.1"/>
    <property type="molecule type" value="Genomic_DNA"/>
</dbReference>
<organism evidence="2 3">
    <name type="scientific">Aquamicrobium terrae</name>
    <dbReference type="NCBI Taxonomy" id="1324945"/>
    <lineage>
        <taxon>Bacteria</taxon>
        <taxon>Pseudomonadati</taxon>
        <taxon>Pseudomonadota</taxon>
        <taxon>Alphaproteobacteria</taxon>
        <taxon>Hyphomicrobiales</taxon>
        <taxon>Phyllobacteriaceae</taxon>
        <taxon>Aquamicrobium</taxon>
    </lineage>
</organism>
<protein>
    <submittedName>
        <fullName evidence="2">Uncharacterized protein</fullName>
    </submittedName>
</protein>
<accession>A0ABV2N2P4</accession>
<evidence type="ECO:0000313" key="3">
    <source>
        <dbReference type="Proteomes" id="UP001549076"/>
    </source>
</evidence>
<evidence type="ECO:0000256" key="1">
    <source>
        <dbReference type="SAM" id="MobiDB-lite"/>
    </source>
</evidence>
<dbReference type="Proteomes" id="UP001549076">
    <property type="component" value="Unassembled WGS sequence"/>
</dbReference>
<feature type="region of interest" description="Disordered" evidence="1">
    <location>
        <begin position="1"/>
        <end position="33"/>
    </location>
</feature>
<evidence type="ECO:0000313" key="2">
    <source>
        <dbReference type="EMBL" id="MET3793335.1"/>
    </source>
</evidence>
<sequence length="47" mass="5163">MRSRRGGRCRRIGNGRVDKGRVDKGPGRDSDAGRQADVFLDFISTIG</sequence>
<keyword evidence="3" id="KW-1185">Reference proteome</keyword>
<name>A0ABV2N2P4_9HYPH</name>
<gene>
    <name evidence="2" type="ORF">ABID37_003559</name>
</gene>
<proteinExistence type="predicted"/>
<dbReference type="RefSeq" id="WP_354197168.1">
    <property type="nucleotide sequence ID" value="NZ_JBEPML010000013.1"/>
</dbReference>
<feature type="compositionally biased region" description="Basic and acidic residues" evidence="1">
    <location>
        <begin position="16"/>
        <end position="33"/>
    </location>
</feature>
<feature type="compositionally biased region" description="Basic residues" evidence="1">
    <location>
        <begin position="1"/>
        <end position="13"/>
    </location>
</feature>
<comment type="caution">
    <text evidence="2">The sequence shown here is derived from an EMBL/GenBank/DDBJ whole genome shotgun (WGS) entry which is preliminary data.</text>
</comment>